<dbReference type="Gene3D" id="2.60.120.560">
    <property type="entry name" value="Exo-inulinase, domain 1"/>
    <property type="match status" value="1"/>
</dbReference>
<organism evidence="3 4">
    <name type="scientific">Massilia horti</name>
    <dbReference type="NCBI Taxonomy" id="2562153"/>
    <lineage>
        <taxon>Bacteria</taxon>
        <taxon>Pseudomonadati</taxon>
        <taxon>Pseudomonadota</taxon>
        <taxon>Betaproteobacteria</taxon>
        <taxon>Burkholderiales</taxon>
        <taxon>Oxalobacteraceae</taxon>
        <taxon>Telluria group</taxon>
        <taxon>Massilia</taxon>
    </lineage>
</organism>
<evidence type="ECO:0000256" key="1">
    <source>
        <dbReference type="SAM" id="SignalP"/>
    </source>
</evidence>
<evidence type="ECO:0000259" key="2">
    <source>
        <dbReference type="Pfam" id="PF06439"/>
    </source>
</evidence>
<keyword evidence="4" id="KW-1185">Reference proteome</keyword>
<dbReference type="AlphaFoldDB" id="A0A4Y9T543"/>
<dbReference type="Proteomes" id="UP000297258">
    <property type="component" value="Unassembled WGS sequence"/>
</dbReference>
<proteinExistence type="predicted"/>
<name>A0A4Y9T543_9BURK</name>
<gene>
    <name evidence="3" type="ORF">E4O92_02960</name>
</gene>
<reference evidence="3 4" key="1">
    <citation type="submission" date="2019-03" db="EMBL/GenBank/DDBJ databases">
        <title>Draft genome of Massilia hortus sp. nov., a novel bacterial species of the Oxalobacteraceae family.</title>
        <authorList>
            <person name="Peta V."/>
            <person name="Raths R."/>
            <person name="Bucking H."/>
        </authorList>
    </citation>
    <scope>NUCLEOTIDE SEQUENCE [LARGE SCALE GENOMIC DNA]</scope>
    <source>
        <strain evidence="3 4">ONC3</strain>
    </source>
</reference>
<dbReference type="InterPro" id="IPR010496">
    <property type="entry name" value="AL/BT2_dom"/>
</dbReference>
<dbReference type="RefSeq" id="WP_135188258.1">
    <property type="nucleotide sequence ID" value="NZ_SPUM01000019.1"/>
</dbReference>
<keyword evidence="1" id="KW-0732">Signal</keyword>
<protein>
    <submittedName>
        <fullName evidence="3">DUF1080 domain-containing protein</fullName>
    </submittedName>
</protein>
<sequence length="213" mass="22693">MVKASYVFGVLAIAALTGCASTSRPLFNGQDFKDFDLVTTPVAAPESVYSMQPNGVIAVAGKPSGYFATRESYADYKLHVEWRWSGKPGNSGFLLHVASGPKDGVWPLSQQVQTKHGFVGDLLPMAGASFVEPLTTAPGAYPKIKAKMAADSEKPAGEWNVVDVLARDGVIEVTVNGVLQNRVTGANPREGKIGFQLEGAPYELRNVTITPIP</sequence>
<evidence type="ECO:0000313" key="4">
    <source>
        <dbReference type="Proteomes" id="UP000297258"/>
    </source>
</evidence>
<dbReference type="GO" id="GO:0016787">
    <property type="term" value="F:hydrolase activity"/>
    <property type="evidence" value="ECO:0007669"/>
    <property type="project" value="InterPro"/>
</dbReference>
<feature type="chain" id="PRO_5021294777" evidence="1">
    <location>
        <begin position="21"/>
        <end position="213"/>
    </location>
</feature>
<feature type="signal peptide" evidence="1">
    <location>
        <begin position="1"/>
        <end position="20"/>
    </location>
</feature>
<dbReference type="PROSITE" id="PS51257">
    <property type="entry name" value="PROKAR_LIPOPROTEIN"/>
    <property type="match status" value="1"/>
</dbReference>
<dbReference type="Pfam" id="PF06439">
    <property type="entry name" value="3keto-disac_hyd"/>
    <property type="match status" value="1"/>
</dbReference>
<dbReference type="EMBL" id="SPUM01000019">
    <property type="protein sequence ID" value="TFW34932.1"/>
    <property type="molecule type" value="Genomic_DNA"/>
</dbReference>
<dbReference type="OrthoDB" id="259356at2"/>
<comment type="caution">
    <text evidence="3">The sequence shown here is derived from an EMBL/GenBank/DDBJ whole genome shotgun (WGS) entry which is preliminary data.</text>
</comment>
<evidence type="ECO:0000313" key="3">
    <source>
        <dbReference type="EMBL" id="TFW34932.1"/>
    </source>
</evidence>
<feature type="domain" description="3-keto-alpha-glucoside-1,2-lyase/3-keto-2-hydroxy-glucal hydratase" evidence="2">
    <location>
        <begin position="24"/>
        <end position="210"/>
    </location>
</feature>
<accession>A0A4Y9T543</accession>